<dbReference type="AlphaFoldDB" id="A0AAU9JFC4"/>
<evidence type="ECO:0000313" key="1">
    <source>
        <dbReference type="EMBL" id="CAG9322784.1"/>
    </source>
</evidence>
<evidence type="ECO:0000313" key="2">
    <source>
        <dbReference type="Proteomes" id="UP001162131"/>
    </source>
</evidence>
<dbReference type="Proteomes" id="UP001162131">
    <property type="component" value="Unassembled WGS sequence"/>
</dbReference>
<proteinExistence type="predicted"/>
<organism evidence="1 2">
    <name type="scientific">Blepharisma stoltei</name>
    <dbReference type="NCBI Taxonomy" id="1481888"/>
    <lineage>
        <taxon>Eukaryota</taxon>
        <taxon>Sar</taxon>
        <taxon>Alveolata</taxon>
        <taxon>Ciliophora</taxon>
        <taxon>Postciliodesmatophora</taxon>
        <taxon>Heterotrichea</taxon>
        <taxon>Heterotrichida</taxon>
        <taxon>Blepharismidae</taxon>
        <taxon>Blepharisma</taxon>
    </lineage>
</organism>
<comment type="caution">
    <text evidence="1">The sequence shown here is derived from an EMBL/GenBank/DDBJ whole genome shotgun (WGS) entry which is preliminary data.</text>
</comment>
<keyword evidence="2" id="KW-1185">Reference proteome</keyword>
<name>A0AAU9JFC4_9CILI</name>
<protein>
    <recommendedName>
        <fullName evidence="3">MutS-like protein</fullName>
    </recommendedName>
</protein>
<dbReference type="EMBL" id="CAJZBQ010000032">
    <property type="protein sequence ID" value="CAG9322784.1"/>
    <property type="molecule type" value="Genomic_DNA"/>
</dbReference>
<dbReference type="Gene3D" id="1.20.920.60">
    <property type="match status" value="1"/>
</dbReference>
<reference evidence="1" key="1">
    <citation type="submission" date="2021-09" db="EMBL/GenBank/DDBJ databases">
        <authorList>
            <consortium name="AG Swart"/>
            <person name="Singh M."/>
            <person name="Singh A."/>
            <person name="Seah K."/>
            <person name="Emmerich C."/>
        </authorList>
    </citation>
    <scope>NUCLEOTIDE SEQUENCE</scope>
    <source>
        <strain evidence="1">ATCC30299</strain>
    </source>
</reference>
<gene>
    <name evidence="1" type="ORF">BSTOLATCC_MIC31900</name>
</gene>
<accession>A0AAU9JFC4</accession>
<evidence type="ECO:0008006" key="3">
    <source>
        <dbReference type="Google" id="ProtNLM"/>
    </source>
</evidence>
<sequence length="235" mass="27518">MNIYSELIKAVEQGTNFEVAAINLKSKIIHLIETTKQEINLLKQQEILLQTACNYYNRLAQNFPDRIGFLQNISLRDMVELRTYARPHPIIIPVVEGISIILNEKEKWVNFCQKLNFNWLPYLMNIDHNALSEQTLQDLGLIVNANRDNISQIYMMSRAAGELFRWLVTTYDWAIIIRDHFTQFSNFKEVDRLVEKDFLEYSSLCAVINSIKNKEKELDLLENIELPRINKILGL</sequence>